<evidence type="ECO:0000256" key="7">
    <source>
        <dbReference type="SAM" id="SignalP"/>
    </source>
</evidence>
<feature type="chain" id="PRO_5042987951" evidence="7">
    <location>
        <begin position="18"/>
        <end position="515"/>
    </location>
</feature>
<feature type="transmembrane region" description="Helical" evidence="6">
    <location>
        <begin position="177"/>
        <end position="200"/>
    </location>
</feature>
<dbReference type="PANTHER" id="PTHR11040:SF44">
    <property type="entry name" value="PROTEIN ZNTC-RELATED"/>
    <property type="match status" value="1"/>
</dbReference>
<evidence type="ECO:0000256" key="2">
    <source>
        <dbReference type="ARBA" id="ARBA00022692"/>
    </source>
</evidence>
<feature type="compositionally biased region" description="Basic and acidic residues" evidence="5">
    <location>
        <begin position="112"/>
        <end position="123"/>
    </location>
</feature>
<gene>
    <name evidence="8" type="primary">ZRT1</name>
    <name evidence="8" type="ORF">OC846_006781</name>
</gene>
<protein>
    <submittedName>
        <fullName evidence="8">High-affinity Zn(2+) transporter zrt1</fullName>
    </submittedName>
</protein>
<evidence type="ECO:0000313" key="9">
    <source>
        <dbReference type="Proteomes" id="UP001176517"/>
    </source>
</evidence>
<feature type="transmembrane region" description="Helical" evidence="6">
    <location>
        <begin position="461"/>
        <end position="482"/>
    </location>
</feature>
<feature type="transmembrane region" description="Helical" evidence="6">
    <location>
        <begin position="421"/>
        <end position="441"/>
    </location>
</feature>
<dbReference type="GO" id="GO:0005886">
    <property type="term" value="C:plasma membrane"/>
    <property type="evidence" value="ECO:0007669"/>
    <property type="project" value="TreeGrafter"/>
</dbReference>
<name>A0AAN6JNP6_9BASI</name>
<evidence type="ECO:0000256" key="1">
    <source>
        <dbReference type="ARBA" id="ARBA00004141"/>
    </source>
</evidence>
<keyword evidence="7" id="KW-0732">Signal</keyword>
<comment type="subcellular location">
    <subcellularLocation>
        <location evidence="1">Membrane</location>
        <topology evidence="1">Multi-pass membrane protein</topology>
    </subcellularLocation>
</comment>
<comment type="caution">
    <text evidence="8">The sequence shown here is derived from an EMBL/GenBank/DDBJ whole genome shotgun (WGS) entry which is preliminary data.</text>
</comment>
<evidence type="ECO:0000256" key="3">
    <source>
        <dbReference type="ARBA" id="ARBA00022989"/>
    </source>
</evidence>
<feature type="transmembrane region" description="Helical" evidence="6">
    <location>
        <begin position="361"/>
        <end position="381"/>
    </location>
</feature>
<keyword evidence="9" id="KW-1185">Reference proteome</keyword>
<evidence type="ECO:0000313" key="8">
    <source>
        <dbReference type="EMBL" id="KAK0542284.1"/>
    </source>
</evidence>
<dbReference type="AlphaFoldDB" id="A0AAN6JNP6"/>
<dbReference type="PANTHER" id="PTHR11040">
    <property type="entry name" value="ZINC/IRON TRANSPORTER"/>
    <property type="match status" value="1"/>
</dbReference>
<feature type="transmembrane region" description="Helical" evidence="6">
    <location>
        <begin position="221"/>
        <end position="247"/>
    </location>
</feature>
<feature type="compositionally biased region" description="Basic and acidic residues" evidence="5">
    <location>
        <begin position="136"/>
        <end position="162"/>
    </location>
</feature>
<accession>A0AAN6JNP6</accession>
<keyword evidence="2 6" id="KW-0812">Transmembrane</keyword>
<dbReference type="InterPro" id="IPR003689">
    <property type="entry name" value="ZIP"/>
</dbReference>
<feature type="transmembrane region" description="Helical" evidence="6">
    <location>
        <begin position="267"/>
        <end position="286"/>
    </location>
</feature>
<feature type="compositionally biased region" description="Basic and acidic residues" evidence="5">
    <location>
        <begin position="64"/>
        <end position="78"/>
    </location>
</feature>
<keyword evidence="3 6" id="KW-1133">Transmembrane helix</keyword>
<dbReference type="Pfam" id="PF02535">
    <property type="entry name" value="Zip"/>
    <property type="match status" value="1"/>
</dbReference>
<feature type="signal peptide" evidence="7">
    <location>
        <begin position="1"/>
        <end position="17"/>
    </location>
</feature>
<organism evidence="8 9">
    <name type="scientific">Tilletia horrida</name>
    <dbReference type="NCBI Taxonomy" id="155126"/>
    <lineage>
        <taxon>Eukaryota</taxon>
        <taxon>Fungi</taxon>
        <taxon>Dikarya</taxon>
        <taxon>Basidiomycota</taxon>
        <taxon>Ustilaginomycotina</taxon>
        <taxon>Exobasidiomycetes</taxon>
        <taxon>Tilletiales</taxon>
        <taxon>Tilletiaceae</taxon>
        <taxon>Tilletia</taxon>
    </lineage>
</organism>
<evidence type="ECO:0000256" key="5">
    <source>
        <dbReference type="SAM" id="MobiDB-lite"/>
    </source>
</evidence>
<keyword evidence="4 6" id="KW-0472">Membrane</keyword>
<feature type="compositionally biased region" description="Low complexity" evidence="5">
    <location>
        <begin position="82"/>
        <end position="100"/>
    </location>
</feature>
<dbReference type="GO" id="GO:0005385">
    <property type="term" value="F:zinc ion transmembrane transporter activity"/>
    <property type="evidence" value="ECO:0007669"/>
    <property type="project" value="TreeGrafter"/>
</dbReference>
<reference evidence="8" key="1">
    <citation type="journal article" date="2023" name="PhytoFront">
        <title>Draft Genome Resources of Seven Strains of Tilletia horrida, Causal Agent of Kernel Smut of Rice.</title>
        <authorList>
            <person name="Khanal S."/>
            <person name="Antony Babu S."/>
            <person name="Zhou X.G."/>
        </authorList>
    </citation>
    <scope>NUCLEOTIDE SEQUENCE</scope>
    <source>
        <strain evidence="8">TX6</strain>
    </source>
</reference>
<feature type="region of interest" description="Disordered" evidence="5">
    <location>
        <begin position="64"/>
        <end position="163"/>
    </location>
</feature>
<dbReference type="Proteomes" id="UP001176517">
    <property type="component" value="Unassembled WGS sequence"/>
</dbReference>
<proteinExistence type="predicted"/>
<feature type="transmembrane region" description="Helical" evidence="6">
    <location>
        <begin position="494"/>
        <end position="512"/>
    </location>
</feature>
<dbReference type="EMBL" id="JAPDMZ010000566">
    <property type="protein sequence ID" value="KAK0542284.1"/>
    <property type="molecule type" value="Genomic_DNA"/>
</dbReference>
<evidence type="ECO:0000256" key="4">
    <source>
        <dbReference type="ARBA" id="ARBA00023136"/>
    </source>
</evidence>
<evidence type="ECO:0000256" key="6">
    <source>
        <dbReference type="SAM" id="Phobius"/>
    </source>
</evidence>
<sequence length="515" mass="53937">MRFSLIALAALLSAVAAVPQQQRGTAVIGRQVATQTSATGLVPPSPTGQGICTLHIDHWDCEGEEHHDHEQDHDHAAEQQEEAAATPTATGSPSPTADSAVVEPSPTGQGECHLHGDHWHCELNADGTPASEEQQEAGHEGHDHSGDSHAGHDHAGHSHGPSEEYGCGLAPLQGYNLGLAIGAIFILLAVSLLGVLLPGVSGYLNSRIDSRGADANKSRSAIAWAIFALQHFGGGVILSTAFVHLLAHAALYFNNSCIGELQYEATSPAIAMAAIWLMFAIDFFALRPLRQRVLRTAGIVPAGCCGNGDAFGQHQLASARHLYQHPDDEKHSTGSSSSSHHDAASLEAAQHATGRLAKYEVLALEAGIIFHSIIIGVSVGTSGGPGWRAFLIAIAFHQFCEGVALASRIALLPTTGMVAKILMYAAFVVTTPVGTAIGVGVRQTFNGNDRDTLLAIGTLNSISAGILIYAALVQIIAGEFIYNRSMLTAPASRGIIAFAFFTLGALIMSVLGKWA</sequence>